<dbReference type="EMBL" id="HBII01019447">
    <property type="protein sequence ID" value="CAE0349256.1"/>
    <property type="molecule type" value="Transcribed_RNA"/>
</dbReference>
<sequence>MSVPITDQFAGKVSHQDVEDPVKMASRINSEEKYRKEKFPMRHVFGSNRANRRVDLPVENREFHNLSHKGLSNSKADNRFKPSIKTYDENNRMDWMGSSIDISQPEIKRFLFNDSNKKQNINRSQIHSKLDDIFNAKPANEPEANSYQYLETIHQK</sequence>
<reference evidence="2" key="1">
    <citation type="submission" date="2021-01" db="EMBL/GenBank/DDBJ databases">
        <authorList>
            <person name="Corre E."/>
            <person name="Pelletier E."/>
            <person name="Niang G."/>
            <person name="Scheremetjew M."/>
            <person name="Finn R."/>
            <person name="Kale V."/>
            <person name="Holt S."/>
            <person name="Cochrane G."/>
            <person name="Meng A."/>
            <person name="Brown T."/>
            <person name="Cohen L."/>
        </authorList>
    </citation>
    <scope>NUCLEOTIDE SEQUENCE</scope>
    <source>
        <strain evidence="2">FSP1.4</strain>
    </source>
</reference>
<evidence type="ECO:0000313" key="2">
    <source>
        <dbReference type="EMBL" id="CAE0349256.1"/>
    </source>
</evidence>
<organism evidence="2">
    <name type="scientific">Euplotes harpa</name>
    <dbReference type="NCBI Taxonomy" id="151035"/>
    <lineage>
        <taxon>Eukaryota</taxon>
        <taxon>Sar</taxon>
        <taxon>Alveolata</taxon>
        <taxon>Ciliophora</taxon>
        <taxon>Intramacronucleata</taxon>
        <taxon>Spirotrichea</taxon>
        <taxon>Hypotrichia</taxon>
        <taxon>Euplotida</taxon>
        <taxon>Euplotidae</taxon>
        <taxon>Euplotes</taxon>
    </lineage>
</organism>
<gene>
    <name evidence="2" type="ORF">EHAR0213_LOCUS8168</name>
</gene>
<protein>
    <submittedName>
        <fullName evidence="2">Uncharacterized protein</fullName>
    </submittedName>
</protein>
<proteinExistence type="predicted"/>
<feature type="region of interest" description="Disordered" evidence="1">
    <location>
        <begin position="1"/>
        <end position="21"/>
    </location>
</feature>
<dbReference type="AlphaFoldDB" id="A0A7S3J9G8"/>
<evidence type="ECO:0000256" key="1">
    <source>
        <dbReference type="SAM" id="MobiDB-lite"/>
    </source>
</evidence>
<accession>A0A7S3J9G8</accession>
<name>A0A7S3J9G8_9SPIT</name>